<dbReference type="NCBIfam" id="NF033788">
    <property type="entry name" value="HTH_metalloreg"/>
    <property type="match status" value="1"/>
</dbReference>
<name>A0ABY6N2C3_9ALTE</name>
<dbReference type="EMBL" id="CP100390">
    <property type="protein sequence ID" value="UZE96267.1"/>
    <property type="molecule type" value="Genomic_DNA"/>
</dbReference>
<dbReference type="RefSeq" id="WP_265047751.1">
    <property type="nucleotide sequence ID" value="NZ_CP100390.1"/>
</dbReference>
<dbReference type="CDD" id="cd00090">
    <property type="entry name" value="HTH_ARSR"/>
    <property type="match status" value="1"/>
</dbReference>
<evidence type="ECO:0000259" key="4">
    <source>
        <dbReference type="PROSITE" id="PS50987"/>
    </source>
</evidence>
<organism evidence="5 6">
    <name type="scientific">Alkalimarinus alittae</name>
    <dbReference type="NCBI Taxonomy" id="2961619"/>
    <lineage>
        <taxon>Bacteria</taxon>
        <taxon>Pseudomonadati</taxon>
        <taxon>Pseudomonadota</taxon>
        <taxon>Gammaproteobacteria</taxon>
        <taxon>Alteromonadales</taxon>
        <taxon>Alteromonadaceae</taxon>
        <taxon>Alkalimarinus</taxon>
    </lineage>
</organism>
<dbReference type="InterPro" id="IPR018334">
    <property type="entry name" value="ArsR_HTH"/>
</dbReference>
<accession>A0ABY6N2C3</accession>
<dbReference type="Pfam" id="PF01022">
    <property type="entry name" value="HTH_5"/>
    <property type="match status" value="1"/>
</dbReference>
<keyword evidence="3" id="KW-0804">Transcription</keyword>
<dbReference type="Proteomes" id="UP001163739">
    <property type="component" value="Chromosome"/>
</dbReference>
<dbReference type="InterPro" id="IPR036390">
    <property type="entry name" value="WH_DNA-bd_sf"/>
</dbReference>
<evidence type="ECO:0000313" key="5">
    <source>
        <dbReference type="EMBL" id="UZE96267.1"/>
    </source>
</evidence>
<dbReference type="PRINTS" id="PR00778">
    <property type="entry name" value="HTHARSR"/>
</dbReference>
<dbReference type="InterPro" id="IPR001845">
    <property type="entry name" value="HTH_ArsR_DNA-bd_dom"/>
</dbReference>
<reference evidence="5" key="1">
    <citation type="submission" date="2022-06" db="EMBL/GenBank/DDBJ databases">
        <title>Alkalimarinus sp. nov., isolated from gut of a Alitta virens.</title>
        <authorList>
            <person name="Yang A.I."/>
            <person name="Shin N.-R."/>
        </authorList>
    </citation>
    <scope>NUCLEOTIDE SEQUENCE</scope>
    <source>
        <strain evidence="5">A2M4</strain>
    </source>
</reference>
<dbReference type="Gene3D" id="1.10.10.10">
    <property type="entry name" value="Winged helix-like DNA-binding domain superfamily/Winged helix DNA-binding domain"/>
    <property type="match status" value="1"/>
</dbReference>
<dbReference type="PROSITE" id="PS50987">
    <property type="entry name" value="HTH_ARSR_2"/>
    <property type="match status" value="1"/>
</dbReference>
<evidence type="ECO:0000256" key="1">
    <source>
        <dbReference type="ARBA" id="ARBA00023015"/>
    </source>
</evidence>
<feature type="domain" description="HTH arsR-type" evidence="4">
    <location>
        <begin position="3"/>
        <end position="98"/>
    </location>
</feature>
<protein>
    <submittedName>
        <fullName evidence="5">Metalloregulator ArsR/SmtB family transcription factor</fullName>
    </submittedName>
</protein>
<dbReference type="InterPro" id="IPR011991">
    <property type="entry name" value="ArsR-like_HTH"/>
</dbReference>
<dbReference type="SMART" id="SM00418">
    <property type="entry name" value="HTH_ARSR"/>
    <property type="match status" value="1"/>
</dbReference>
<dbReference type="PROSITE" id="PS00846">
    <property type="entry name" value="HTH_ARSR_1"/>
    <property type="match status" value="1"/>
</dbReference>
<sequence>MNNNTQTTQYYAQFFKCLSEPVRLRILFLLHKRGELCVCDLVDTLEISQSVVSRHLAYLRTHELLNSRREGAWIYYTLSDDHVFLNEVMNVFVKDGENSDQFLNDISRLSEPSNSCC</sequence>
<evidence type="ECO:0000313" key="6">
    <source>
        <dbReference type="Proteomes" id="UP001163739"/>
    </source>
</evidence>
<keyword evidence="2" id="KW-0238">DNA-binding</keyword>
<keyword evidence="6" id="KW-1185">Reference proteome</keyword>
<proteinExistence type="predicted"/>
<evidence type="ECO:0000256" key="2">
    <source>
        <dbReference type="ARBA" id="ARBA00023125"/>
    </source>
</evidence>
<dbReference type="PANTHER" id="PTHR43132:SF6">
    <property type="entry name" value="HTH-TYPE TRANSCRIPTIONAL REPRESSOR CZRA"/>
    <property type="match status" value="1"/>
</dbReference>
<dbReference type="InterPro" id="IPR051011">
    <property type="entry name" value="Metal_resp_trans_reg"/>
</dbReference>
<keyword evidence="1" id="KW-0805">Transcription regulation</keyword>
<gene>
    <name evidence="5" type="ORF">NKI27_00535</name>
</gene>
<dbReference type="InterPro" id="IPR036388">
    <property type="entry name" value="WH-like_DNA-bd_sf"/>
</dbReference>
<evidence type="ECO:0000256" key="3">
    <source>
        <dbReference type="ARBA" id="ARBA00023163"/>
    </source>
</evidence>
<dbReference type="SUPFAM" id="SSF46785">
    <property type="entry name" value="Winged helix' DNA-binding domain"/>
    <property type="match status" value="1"/>
</dbReference>
<dbReference type="PANTHER" id="PTHR43132">
    <property type="entry name" value="ARSENICAL RESISTANCE OPERON REPRESSOR ARSR-RELATED"/>
    <property type="match status" value="1"/>
</dbReference>